<dbReference type="EMBL" id="BAAAPZ010000007">
    <property type="protein sequence ID" value="GAA2097801.1"/>
    <property type="molecule type" value="Genomic_DNA"/>
</dbReference>
<name>A0ABN2WTM6_9MICO</name>
<sequence>MADGIGADNTGTFSGLGEVYSRARPDYPEACYDLLEEAMRASAAAAGDAGAGNAVVADIGAGTGKLTAGLLERGWQVAAVEPNPDMLGRLEAHLGGRGGLRTVAAPAEATGLPDGSVGLVTVAQAFHWFDQDAFRAECRRILAPGGRVAIIWNFRRPEAASTQAAVEAFRRHVKGFVALTLGERVGEADLARFYGGEWERTVLDNDEDIDRETFLGRCLSASYFPKEGDPARGPLLRELESIFDAHSTAGVHRFQQVTHVHIGTLR</sequence>
<evidence type="ECO:0000256" key="1">
    <source>
        <dbReference type="ARBA" id="ARBA00008361"/>
    </source>
</evidence>
<proteinExistence type="inferred from homology"/>
<dbReference type="PANTHER" id="PTHR44942">
    <property type="entry name" value="METHYLTRANSF_11 DOMAIN-CONTAINING PROTEIN"/>
    <property type="match status" value="1"/>
</dbReference>
<dbReference type="GO" id="GO:0008168">
    <property type="term" value="F:methyltransferase activity"/>
    <property type="evidence" value="ECO:0007669"/>
    <property type="project" value="UniProtKB-KW"/>
</dbReference>
<feature type="domain" description="Methyltransferase type 11" evidence="4">
    <location>
        <begin position="58"/>
        <end position="150"/>
    </location>
</feature>
<evidence type="ECO:0000313" key="6">
    <source>
        <dbReference type="Proteomes" id="UP001500984"/>
    </source>
</evidence>
<comment type="caution">
    <text evidence="5">The sequence shown here is derived from an EMBL/GenBank/DDBJ whole genome shotgun (WGS) entry which is preliminary data.</text>
</comment>
<dbReference type="Gene3D" id="3.40.50.150">
    <property type="entry name" value="Vaccinia Virus protein VP39"/>
    <property type="match status" value="1"/>
</dbReference>
<dbReference type="PANTHER" id="PTHR44942:SF4">
    <property type="entry name" value="METHYLTRANSFERASE TYPE 11 DOMAIN-CONTAINING PROTEIN"/>
    <property type="match status" value="1"/>
</dbReference>
<keyword evidence="6" id="KW-1185">Reference proteome</keyword>
<evidence type="ECO:0000313" key="5">
    <source>
        <dbReference type="EMBL" id="GAA2097801.1"/>
    </source>
</evidence>
<dbReference type="Proteomes" id="UP001500984">
    <property type="component" value="Unassembled WGS sequence"/>
</dbReference>
<comment type="similarity">
    <text evidence="1">Belongs to the methyltransferase superfamily.</text>
</comment>
<gene>
    <name evidence="5" type="ORF">GCM10009823_18680</name>
</gene>
<dbReference type="CDD" id="cd02440">
    <property type="entry name" value="AdoMet_MTases"/>
    <property type="match status" value="1"/>
</dbReference>
<keyword evidence="2 5" id="KW-0489">Methyltransferase</keyword>
<keyword evidence="3" id="KW-0808">Transferase</keyword>
<dbReference type="InterPro" id="IPR029063">
    <property type="entry name" value="SAM-dependent_MTases_sf"/>
</dbReference>
<dbReference type="InterPro" id="IPR051052">
    <property type="entry name" value="Diverse_substrate_MTase"/>
</dbReference>
<dbReference type="SUPFAM" id="SSF53335">
    <property type="entry name" value="S-adenosyl-L-methionine-dependent methyltransferases"/>
    <property type="match status" value="1"/>
</dbReference>
<accession>A0ABN2WTM6</accession>
<dbReference type="GO" id="GO:0032259">
    <property type="term" value="P:methylation"/>
    <property type="evidence" value="ECO:0007669"/>
    <property type="project" value="UniProtKB-KW"/>
</dbReference>
<reference evidence="5 6" key="1">
    <citation type="journal article" date="2019" name="Int. J. Syst. Evol. Microbiol.">
        <title>The Global Catalogue of Microorganisms (GCM) 10K type strain sequencing project: providing services to taxonomists for standard genome sequencing and annotation.</title>
        <authorList>
            <consortium name="The Broad Institute Genomics Platform"/>
            <consortium name="The Broad Institute Genome Sequencing Center for Infectious Disease"/>
            <person name="Wu L."/>
            <person name="Ma J."/>
        </authorList>
    </citation>
    <scope>NUCLEOTIDE SEQUENCE [LARGE SCALE GENOMIC DNA]</scope>
    <source>
        <strain evidence="5 6">JCM 15900</strain>
    </source>
</reference>
<evidence type="ECO:0000256" key="2">
    <source>
        <dbReference type="ARBA" id="ARBA00022603"/>
    </source>
</evidence>
<dbReference type="RefSeq" id="WP_291796565.1">
    <property type="nucleotide sequence ID" value="NZ_BAAAPZ010000007.1"/>
</dbReference>
<evidence type="ECO:0000259" key="4">
    <source>
        <dbReference type="Pfam" id="PF08241"/>
    </source>
</evidence>
<protein>
    <submittedName>
        <fullName evidence="5">Class I SAM-dependent methyltransferase</fullName>
    </submittedName>
</protein>
<dbReference type="InterPro" id="IPR013216">
    <property type="entry name" value="Methyltransf_11"/>
</dbReference>
<dbReference type="Pfam" id="PF08241">
    <property type="entry name" value="Methyltransf_11"/>
    <property type="match status" value="1"/>
</dbReference>
<organism evidence="5 6">
    <name type="scientific">Brevibacterium salitolerans</name>
    <dbReference type="NCBI Taxonomy" id="1403566"/>
    <lineage>
        <taxon>Bacteria</taxon>
        <taxon>Bacillati</taxon>
        <taxon>Actinomycetota</taxon>
        <taxon>Actinomycetes</taxon>
        <taxon>Micrococcales</taxon>
        <taxon>Brevibacteriaceae</taxon>
        <taxon>Brevibacterium</taxon>
    </lineage>
</organism>
<evidence type="ECO:0000256" key="3">
    <source>
        <dbReference type="ARBA" id="ARBA00022679"/>
    </source>
</evidence>